<evidence type="ECO:0000313" key="3">
    <source>
        <dbReference type="EMBL" id="PWE52235.1"/>
    </source>
</evidence>
<reference evidence="3 4" key="1">
    <citation type="submission" date="2018-05" db="EMBL/GenBank/DDBJ databases">
        <title>The draft genome of strain NS-104.</title>
        <authorList>
            <person name="Hang P."/>
            <person name="Jiang J."/>
        </authorList>
    </citation>
    <scope>NUCLEOTIDE SEQUENCE [LARGE SCALE GENOMIC DNA]</scope>
    <source>
        <strain evidence="3 4">NS-104</strain>
    </source>
</reference>
<feature type="modified residue" description="4-aspartylphosphate" evidence="1">
    <location>
        <position position="48"/>
    </location>
</feature>
<evidence type="ECO:0000259" key="2">
    <source>
        <dbReference type="PROSITE" id="PS50110"/>
    </source>
</evidence>
<dbReference type="SUPFAM" id="SSF52172">
    <property type="entry name" value="CheY-like"/>
    <property type="match status" value="1"/>
</dbReference>
<evidence type="ECO:0000313" key="4">
    <source>
        <dbReference type="Proteomes" id="UP000245252"/>
    </source>
</evidence>
<dbReference type="GO" id="GO:0000160">
    <property type="term" value="P:phosphorelay signal transduction system"/>
    <property type="evidence" value="ECO:0007669"/>
    <property type="project" value="InterPro"/>
</dbReference>
<dbReference type="EMBL" id="QFBC01000030">
    <property type="protein sequence ID" value="PWE52235.1"/>
    <property type="molecule type" value="Genomic_DNA"/>
</dbReference>
<evidence type="ECO:0000256" key="1">
    <source>
        <dbReference type="PROSITE-ProRule" id="PRU00169"/>
    </source>
</evidence>
<comment type="caution">
    <text evidence="3">The sequence shown here is derived from an EMBL/GenBank/DDBJ whole genome shotgun (WGS) entry which is preliminary data.</text>
</comment>
<keyword evidence="4" id="KW-1185">Reference proteome</keyword>
<dbReference type="Proteomes" id="UP000245252">
    <property type="component" value="Unassembled WGS sequence"/>
</dbReference>
<dbReference type="InterPro" id="IPR011006">
    <property type="entry name" value="CheY-like_superfamily"/>
</dbReference>
<dbReference type="AlphaFoldDB" id="A0A2U2DFY4"/>
<keyword evidence="1" id="KW-0597">Phosphoprotein</keyword>
<protein>
    <recommendedName>
        <fullName evidence="2">Response regulatory domain-containing protein</fullName>
    </recommendedName>
</protein>
<proteinExistence type="predicted"/>
<accession>A0A2U2DFY4</accession>
<dbReference type="PROSITE" id="PS50110">
    <property type="entry name" value="RESPONSE_REGULATORY"/>
    <property type="match status" value="1"/>
</dbReference>
<gene>
    <name evidence="3" type="ORF">DEM27_32190</name>
</gene>
<sequence>MVIEADLLLAINLEQDLAAFGYSVYSAPTVAAAEHILDTCRPDLAFLDVAARDGSTSRVAERLSLARIPWVVVSNLKPVPQGQDAIFLSRPFLSKAYYPTQLEAVISAGTSRQPWP</sequence>
<name>A0A2U2DFY4_9HYPH</name>
<dbReference type="InterPro" id="IPR001789">
    <property type="entry name" value="Sig_transdc_resp-reg_receiver"/>
</dbReference>
<feature type="domain" description="Response regulatory" evidence="2">
    <location>
        <begin position="1"/>
        <end position="110"/>
    </location>
</feature>
<organism evidence="3 4">
    <name type="scientific">Metarhizobium album</name>
    <dbReference type="NCBI Taxonomy" id="2182425"/>
    <lineage>
        <taxon>Bacteria</taxon>
        <taxon>Pseudomonadati</taxon>
        <taxon>Pseudomonadota</taxon>
        <taxon>Alphaproteobacteria</taxon>
        <taxon>Hyphomicrobiales</taxon>
        <taxon>Rhizobiaceae</taxon>
        <taxon>Metarhizobium</taxon>
    </lineage>
</organism>
<dbReference type="Gene3D" id="3.40.50.2300">
    <property type="match status" value="1"/>
</dbReference>